<gene>
    <name evidence="3" type="primary">FibL</name>
</gene>
<accession>A0A891XIJ7</accession>
<evidence type="ECO:0000313" key="3">
    <source>
        <dbReference type="EMBL" id="QRN45215.1"/>
    </source>
</evidence>
<keyword evidence="2" id="KW-0732">Signal</keyword>
<dbReference type="AlphaFoldDB" id="A0A891XIJ7"/>
<dbReference type="EMBL" id="MW244681">
    <property type="protein sequence ID" value="QRN45215.1"/>
    <property type="molecule type" value="mRNA"/>
</dbReference>
<dbReference type="GO" id="GO:0005576">
    <property type="term" value="C:extracellular region"/>
    <property type="evidence" value="ECO:0007669"/>
    <property type="project" value="UniProtKB-SubCell"/>
</dbReference>
<keyword evidence="1" id="KW-0964">Secreted</keyword>
<feature type="signal peptide" evidence="2">
    <location>
        <begin position="1"/>
        <end position="16"/>
    </location>
</feature>
<dbReference type="Pfam" id="PF05849">
    <property type="entry name" value="L-fibroin"/>
    <property type="match status" value="1"/>
</dbReference>
<dbReference type="PIRSF" id="PIRSF005765">
    <property type="entry name" value="L-fibroin"/>
    <property type="match status" value="1"/>
</dbReference>
<evidence type="ECO:0000256" key="1">
    <source>
        <dbReference type="PIRNR" id="PIRNR005765"/>
    </source>
</evidence>
<evidence type="ECO:0000256" key="2">
    <source>
        <dbReference type="SAM" id="SignalP"/>
    </source>
</evidence>
<feature type="chain" id="PRO_5032905667" description="Fibroin light chain" evidence="2">
    <location>
        <begin position="17"/>
        <end position="262"/>
    </location>
</feature>
<comment type="subcellular location">
    <subcellularLocation>
        <location evidence="1">Secreted</location>
    </subcellularLocation>
</comment>
<sequence>MLRFALVLFAAQCAFAAPQVQIIAQNIDEVPRPRDNGRQVNSYLGTGLFELLDGGDKKTVFILSIEHVISDLLRQPDSYSQAMGLSNAVALVGELAPSAPGDACGSADMVNAYASGNQGAIRQAVSNYVSVINTNIDTIAKLAVNPSSLRYAVGPSGNCPGGGRSYQFEAAWDRILESSNPYQIGLVNEEYCSARRLYTANSVQSNNVGAAISASSTAPITQVFAQSIGPVSNFLRAAISGQNVQGAAQAAKAAISNAARYI</sequence>
<comment type="subunit">
    <text evidence="1">Silk fibroin elementary unit consists in a disulfide-linked heavy and light chain and a p25 glycoprotein in molar ratios of 6:6:1. This results in a complex of approximately 2.3 MDa.</text>
</comment>
<organism evidence="3">
    <name type="scientific">Tineola bisselliella</name>
    <name type="common">Webbing clothes moth</name>
    <name type="synonym">Tinea bisselliella</name>
    <dbReference type="NCBI Taxonomy" id="93883"/>
    <lineage>
        <taxon>Eukaryota</taxon>
        <taxon>Metazoa</taxon>
        <taxon>Ecdysozoa</taxon>
        <taxon>Arthropoda</taxon>
        <taxon>Hexapoda</taxon>
        <taxon>Insecta</taxon>
        <taxon>Pterygota</taxon>
        <taxon>Neoptera</taxon>
        <taxon>Endopterygota</taxon>
        <taxon>Lepidoptera</taxon>
        <taxon>Glossata</taxon>
        <taxon>Ditrysia</taxon>
        <taxon>Tineoidea</taxon>
        <taxon>Tineidae</taxon>
        <taxon>Tineinae</taxon>
        <taxon>Tineola</taxon>
    </lineage>
</organism>
<proteinExistence type="evidence at transcript level"/>
<reference evidence="3" key="1">
    <citation type="journal article" name="Insect Biochem. Mol. Biol.">
        <title>Silk of the common clothes moth, Tineola bisselliella, a cosmopolitan pest belonging to the basal ditrysian moth line.</title>
        <authorList>
            <person name="Rouhova L."/>
            <person name="Kludkiewicz B."/>
            <person name="Sehadova H."/>
            <person name="Sery M."/>
            <person name="Kucerova L."/>
            <person name="Konik P."/>
            <person name="Zurovec M."/>
        </authorList>
    </citation>
    <scope>NUCLEOTIDE SEQUENCE</scope>
    <source>
        <tissue evidence="3">Silk glands</tissue>
    </source>
</reference>
<comment type="function">
    <text evidence="1">It is likely that the major role of L-chain is to prevent the retention of H-chain in ER by forming the disulfide linkage.</text>
</comment>
<protein>
    <recommendedName>
        <fullName evidence="1">Fibroin light chain</fullName>
        <shortName evidence="1">Fib-L</shortName>
    </recommendedName>
    <alternativeName>
        <fullName evidence="1">L-fibroin</fullName>
    </alternativeName>
</protein>
<dbReference type="InterPro" id="IPR008660">
    <property type="entry name" value="L-fibroin"/>
</dbReference>
<keyword evidence="1" id="KW-0737">Silk protein</keyword>
<name>A0A891XIJ7_TINBI</name>